<dbReference type="CDD" id="cd01741">
    <property type="entry name" value="GATase1_1"/>
    <property type="match status" value="1"/>
</dbReference>
<accession>A0A182SI68</accession>
<dbReference type="PANTHER" id="PTHR42695:SF5">
    <property type="entry name" value="GLUTAMINE AMIDOTRANSFERASE YLR126C-RELATED"/>
    <property type="match status" value="1"/>
</dbReference>
<organism evidence="2 3">
    <name type="scientific">Anopheles maculatus</name>
    <dbReference type="NCBI Taxonomy" id="74869"/>
    <lineage>
        <taxon>Eukaryota</taxon>
        <taxon>Metazoa</taxon>
        <taxon>Ecdysozoa</taxon>
        <taxon>Arthropoda</taxon>
        <taxon>Hexapoda</taxon>
        <taxon>Insecta</taxon>
        <taxon>Pterygota</taxon>
        <taxon>Neoptera</taxon>
        <taxon>Endopterygota</taxon>
        <taxon>Diptera</taxon>
        <taxon>Nematocera</taxon>
        <taxon>Culicoidea</taxon>
        <taxon>Culicidae</taxon>
        <taxon>Anophelinae</taxon>
        <taxon>Anopheles</taxon>
        <taxon>Anopheles maculatus group</taxon>
    </lineage>
</organism>
<reference evidence="2" key="2">
    <citation type="submission" date="2020-05" db="UniProtKB">
        <authorList>
            <consortium name="EnsemblMetazoa"/>
        </authorList>
    </citation>
    <scope>IDENTIFICATION</scope>
    <source>
        <strain evidence="2">maculatus3</strain>
    </source>
</reference>
<dbReference type="Pfam" id="PF00117">
    <property type="entry name" value="GATase"/>
    <property type="match status" value="1"/>
</dbReference>
<sequence length="308" mass="34317">EIQGEEGTLVIEKISEYQKVVLTPRGTSQQDLTQPQHINTMLYEAEAFAELVEQRQVEHAGLERSLAVARLLTEIRRQTAIRRELANFDQMFLQQGNIAADRVQIVHLPAGDSLLPPENYCGVVITGSPAMVTEQLPWSEQAAAWLRRAMQIRLPIFGVCYGHQLLAYALGGEVGYHPQGMEVGTLEIELLPAASSDKRLMVLPPRFKANLIHSQSVLTPPPGAEVLARSQQDACQILRYGDNALTTQFHPEFDGAAMRRYLSWLSEREPENQQAYQVKQQQVSNTPFSQMLLQGFVVSLGAQRSTAG</sequence>
<dbReference type="InterPro" id="IPR044992">
    <property type="entry name" value="ChyE-like"/>
</dbReference>
<dbReference type="VEuPathDB" id="VectorBase:AMAM007306"/>
<evidence type="ECO:0000313" key="2">
    <source>
        <dbReference type="EnsemblMetazoa" id="AMAM007306-PA"/>
    </source>
</evidence>
<dbReference type="EnsemblMetazoa" id="AMAM007306-RA">
    <property type="protein sequence ID" value="AMAM007306-PA"/>
    <property type="gene ID" value="AMAM007306"/>
</dbReference>
<dbReference type="SUPFAM" id="SSF52317">
    <property type="entry name" value="Class I glutamine amidotransferase-like"/>
    <property type="match status" value="1"/>
</dbReference>
<reference evidence="3" key="1">
    <citation type="submission" date="2013-09" db="EMBL/GenBank/DDBJ databases">
        <title>The Genome Sequence of Anopheles maculatus species B.</title>
        <authorList>
            <consortium name="The Broad Institute Genomics Platform"/>
            <person name="Neafsey D.E."/>
            <person name="Besansky N."/>
            <person name="Howell P."/>
            <person name="Walton C."/>
            <person name="Young S.K."/>
            <person name="Zeng Q."/>
            <person name="Gargeya S."/>
            <person name="Fitzgerald M."/>
            <person name="Haas B."/>
            <person name="Abouelleil A."/>
            <person name="Allen A.W."/>
            <person name="Alvarado L."/>
            <person name="Arachchi H.M."/>
            <person name="Berlin A.M."/>
            <person name="Chapman S.B."/>
            <person name="Gainer-Dewar J."/>
            <person name="Goldberg J."/>
            <person name="Griggs A."/>
            <person name="Gujja S."/>
            <person name="Hansen M."/>
            <person name="Howarth C."/>
            <person name="Imamovic A."/>
            <person name="Ireland A."/>
            <person name="Larimer J."/>
            <person name="McCowan C."/>
            <person name="Murphy C."/>
            <person name="Pearson M."/>
            <person name="Poon T.W."/>
            <person name="Priest M."/>
            <person name="Roberts A."/>
            <person name="Saif S."/>
            <person name="Shea T."/>
            <person name="Sisk P."/>
            <person name="Sykes S."/>
            <person name="Wortman J."/>
            <person name="Nusbaum C."/>
            <person name="Birren B."/>
        </authorList>
    </citation>
    <scope>NUCLEOTIDE SEQUENCE [LARGE SCALE GENOMIC DNA]</scope>
    <source>
        <strain evidence="3">maculatus3</strain>
    </source>
</reference>
<evidence type="ECO:0000259" key="1">
    <source>
        <dbReference type="Pfam" id="PF00117"/>
    </source>
</evidence>
<dbReference type="NCBIfam" id="NF006562">
    <property type="entry name" value="PRK09065.1"/>
    <property type="match status" value="1"/>
</dbReference>
<dbReference type="Gene3D" id="3.30.360.10">
    <property type="entry name" value="Dihydrodipicolinate Reductase, domain 2"/>
    <property type="match status" value="1"/>
</dbReference>
<dbReference type="InterPro" id="IPR029062">
    <property type="entry name" value="Class_I_gatase-like"/>
</dbReference>
<name>A0A182SI68_9DIPT</name>
<evidence type="ECO:0000313" key="3">
    <source>
        <dbReference type="Proteomes" id="UP000075901"/>
    </source>
</evidence>
<keyword evidence="3" id="KW-1185">Reference proteome</keyword>
<dbReference type="Gene3D" id="3.40.50.880">
    <property type="match status" value="1"/>
</dbReference>
<protein>
    <recommendedName>
        <fullName evidence="1">Glutamine amidotransferase domain-containing protein</fullName>
    </recommendedName>
</protein>
<dbReference type="InterPro" id="IPR017926">
    <property type="entry name" value="GATASE"/>
</dbReference>
<dbReference type="AlphaFoldDB" id="A0A182SI68"/>
<dbReference type="Proteomes" id="UP000075901">
    <property type="component" value="Unassembled WGS sequence"/>
</dbReference>
<proteinExistence type="predicted"/>
<feature type="domain" description="Glutamine amidotransferase" evidence="1">
    <location>
        <begin position="116"/>
        <end position="256"/>
    </location>
</feature>
<dbReference type="GO" id="GO:0005829">
    <property type="term" value="C:cytosol"/>
    <property type="evidence" value="ECO:0007669"/>
    <property type="project" value="TreeGrafter"/>
</dbReference>
<dbReference type="PROSITE" id="PS51273">
    <property type="entry name" value="GATASE_TYPE_1"/>
    <property type="match status" value="1"/>
</dbReference>
<dbReference type="PANTHER" id="PTHR42695">
    <property type="entry name" value="GLUTAMINE AMIDOTRANSFERASE YLR126C-RELATED"/>
    <property type="match status" value="1"/>
</dbReference>